<keyword evidence="1" id="KW-0677">Repeat</keyword>
<dbReference type="AlphaFoldDB" id="A0A8T2TN43"/>
<feature type="repeat" description="PPR" evidence="2">
    <location>
        <begin position="625"/>
        <end position="660"/>
    </location>
</feature>
<evidence type="ECO:0008006" key="5">
    <source>
        <dbReference type="Google" id="ProtNLM"/>
    </source>
</evidence>
<dbReference type="FunFam" id="1.25.40.10:FF:000158">
    <property type="entry name" value="pentatricopeptide repeat-containing protein At2g33680"/>
    <property type="match status" value="1"/>
</dbReference>
<feature type="repeat" description="PPR" evidence="2">
    <location>
        <begin position="391"/>
        <end position="421"/>
    </location>
</feature>
<dbReference type="EMBL" id="CM035416">
    <property type="protein sequence ID" value="KAH7424891.1"/>
    <property type="molecule type" value="Genomic_DNA"/>
</dbReference>
<dbReference type="Proteomes" id="UP000825935">
    <property type="component" value="Chromosome 11"/>
</dbReference>
<feature type="repeat" description="PPR" evidence="2">
    <location>
        <begin position="320"/>
        <end position="354"/>
    </location>
</feature>
<protein>
    <recommendedName>
        <fullName evidence="5">Pentatricopeptide repeat-containing protein</fullName>
    </recommendedName>
</protein>
<dbReference type="GO" id="GO:0003723">
    <property type="term" value="F:RNA binding"/>
    <property type="evidence" value="ECO:0007669"/>
    <property type="project" value="InterPro"/>
</dbReference>
<dbReference type="NCBIfam" id="TIGR00756">
    <property type="entry name" value="PPR"/>
    <property type="match status" value="7"/>
</dbReference>
<reference evidence="3" key="1">
    <citation type="submission" date="2021-08" db="EMBL/GenBank/DDBJ databases">
        <title>WGS assembly of Ceratopteris richardii.</title>
        <authorList>
            <person name="Marchant D.B."/>
            <person name="Chen G."/>
            <person name="Jenkins J."/>
            <person name="Shu S."/>
            <person name="Leebens-Mack J."/>
            <person name="Grimwood J."/>
            <person name="Schmutz J."/>
            <person name="Soltis P."/>
            <person name="Soltis D."/>
            <person name="Chen Z.-H."/>
        </authorList>
    </citation>
    <scope>NUCLEOTIDE SEQUENCE</scope>
    <source>
        <strain evidence="3">Whitten #5841</strain>
        <tissue evidence="3">Leaf</tissue>
    </source>
</reference>
<evidence type="ECO:0000313" key="3">
    <source>
        <dbReference type="EMBL" id="KAH7424891.1"/>
    </source>
</evidence>
<dbReference type="Pfam" id="PF01535">
    <property type="entry name" value="PPR"/>
    <property type="match status" value="5"/>
</dbReference>
<proteinExistence type="predicted"/>
<feature type="repeat" description="PPR" evidence="2">
    <location>
        <begin position="729"/>
        <end position="763"/>
    </location>
</feature>
<dbReference type="GO" id="GO:0009451">
    <property type="term" value="P:RNA modification"/>
    <property type="evidence" value="ECO:0007669"/>
    <property type="project" value="InterPro"/>
</dbReference>
<feature type="repeat" description="PPR" evidence="2">
    <location>
        <begin position="218"/>
        <end position="252"/>
    </location>
</feature>
<dbReference type="InterPro" id="IPR046960">
    <property type="entry name" value="PPR_At4g14850-like_plant"/>
</dbReference>
<feature type="repeat" description="PPR" evidence="2">
    <location>
        <begin position="523"/>
        <end position="557"/>
    </location>
</feature>
<feature type="repeat" description="PPR" evidence="2">
    <location>
        <begin position="764"/>
        <end position="799"/>
    </location>
</feature>
<dbReference type="GO" id="GO:0048731">
    <property type="term" value="P:system development"/>
    <property type="evidence" value="ECO:0007669"/>
    <property type="project" value="UniProtKB-ARBA"/>
</dbReference>
<dbReference type="Pfam" id="PF13041">
    <property type="entry name" value="PPR_2"/>
    <property type="match status" value="5"/>
</dbReference>
<organism evidence="3 4">
    <name type="scientific">Ceratopteris richardii</name>
    <name type="common">Triangle waterfern</name>
    <dbReference type="NCBI Taxonomy" id="49495"/>
    <lineage>
        <taxon>Eukaryota</taxon>
        <taxon>Viridiplantae</taxon>
        <taxon>Streptophyta</taxon>
        <taxon>Embryophyta</taxon>
        <taxon>Tracheophyta</taxon>
        <taxon>Polypodiopsida</taxon>
        <taxon>Polypodiidae</taxon>
        <taxon>Polypodiales</taxon>
        <taxon>Pteridineae</taxon>
        <taxon>Pteridaceae</taxon>
        <taxon>Parkerioideae</taxon>
        <taxon>Ceratopteris</taxon>
    </lineage>
</organism>
<evidence type="ECO:0000313" key="4">
    <source>
        <dbReference type="Proteomes" id="UP000825935"/>
    </source>
</evidence>
<accession>A0A8T2TN43</accession>
<dbReference type="InterPro" id="IPR011990">
    <property type="entry name" value="TPR-like_helical_dom_sf"/>
</dbReference>
<keyword evidence="4" id="KW-1185">Reference proteome</keyword>
<dbReference type="InterPro" id="IPR002885">
    <property type="entry name" value="PPR_rpt"/>
</dbReference>
<dbReference type="PANTHER" id="PTHR24015">
    <property type="entry name" value="OS07G0578800 PROTEIN-RELATED"/>
    <property type="match status" value="1"/>
</dbReference>
<comment type="caution">
    <text evidence="3">The sequence shown here is derived from an EMBL/GenBank/DDBJ whole genome shotgun (WGS) entry which is preliminary data.</text>
</comment>
<sequence>MIREKAFDNTLVHMECSLNSLIVGYVKQGKYQQALGMYQQLQPACIEPNKYAVAALLRASSELLNINMGHMLHTYAIKTGFLESDRFISNTLINMYMKFGSLVEARVVFNSLPVHDVVSWNILLSGFIKHNQSEEVLSFFKLMQSKNVSPNLVTFLSILKACGLAMAMTEGQEIHAELARRGLLERNIAVGNALIDMYVKCSSLGKAGEVFNKLRSRDVISGNTLMVGYAKYEYAREALDLFERMQLEGIFPDAVSAVSVLKVSSIVGAVFMGLKIHLWISVNGLLDRDLVVVNALLDMYVTFGCFGAGEQLFNKMLIRNVVSWTSLIAGYTKHNHAGDALFCFEQMQNEGVFPNAATYVCALNACGSGEHIAKGQEIHVKASFLGLLEKNTFISNAILDMYAKCGRLGKALNVFDRMLCKDIGSWNALINGYAQRGHAREALDCLKRMQAAGVPWDAVTLVCGLKACTYMGDIAEAAKLETEVFRKGHVDDSIVMNSLISFHTECGAYFKAQDLFNRLPRLDVASWTTLMASYMKRAKGVDALQCLDEMQVKGVHPDALTFACSLKTCSLLGDLDTGKRIHAEIEEAGMLEDNNFLCSALVDMYFKCGWAAGAQQLFDKLQLRDVVTWTAMLAGYGDHDDQCVEALKFIEQMYHERISLDSVAYICGLALCGITGAIGKGMHIHVELASRGLLQTCEPFIANALVNMYAKLGLLTHAQEVFNDMPVRDSNSWNFLLSGYAHQGSFENVFHILRLMRAEGESPNLFTFTNLLKACNQSGLVEKAKSIFEETTMEYGVIPSLKHHMCMIDLLNRAGYMDMGAAMIVNLPTHADVAVWQNALNACKKLGHTCFGNTAFEHISRN</sequence>
<dbReference type="OrthoDB" id="10361896at2759"/>
<gene>
    <name evidence="3" type="ORF">KP509_11G030300</name>
</gene>
<evidence type="ECO:0000256" key="1">
    <source>
        <dbReference type="ARBA" id="ARBA00022737"/>
    </source>
</evidence>
<evidence type="ECO:0000256" key="2">
    <source>
        <dbReference type="PROSITE-ProRule" id="PRU00708"/>
    </source>
</evidence>
<feature type="repeat" description="PPR" evidence="2">
    <location>
        <begin position="116"/>
        <end position="150"/>
    </location>
</feature>
<dbReference type="FunFam" id="1.25.40.10:FF:000285">
    <property type="entry name" value="Pentatricopeptide repeat-containing protein, chloroplastic"/>
    <property type="match status" value="1"/>
</dbReference>
<dbReference type="Gene3D" id="1.25.40.10">
    <property type="entry name" value="Tetratricopeptide repeat domain"/>
    <property type="match status" value="6"/>
</dbReference>
<dbReference type="FunFam" id="1.25.40.10:FF:000344">
    <property type="entry name" value="Pentatricopeptide repeat-containing protein"/>
    <property type="match status" value="1"/>
</dbReference>
<dbReference type="PROSITE" id="PS51375">
    <property type="entry name" value="PPR"/>
    <property type="match status" value="9"/>
</dbReference>
<name>A0A8T2TN43_CERRI</name>
<feature type="repeat" description="PPR" evidence="2">
    <location>
        <begin position="422"/>
        <end position="456"/>
    </location>
</feature>